<gene>
    <name evidence="6" type="ORF">V4F39_14135</name>
</gene>
<accession>A0AAW9QKB7</accession>
<dbReference type="Gene3D" id="1.20.1440.20">
    <property type="entry name" value="LemA-like domain"/>
    <property type="match status" value="1"/>
</dbReference>
<sequence length="179" mass="19840">MREIVLLGAAAVLIFWMVGAYNRIVAMRLRIVQSWAQVDEPMRRRRETLPLLLAVLREAWPQEQGAVEAASSALQQAAAAADALRAKPAHAPAAAQFVMAERQLASALARLSALLDQHPDLRSNPEVAGWQRELHDAEQRQAFARQLFNDAVAAYNDAAHQWPTRLLVKLYGFEDAGPL</sequence>
<dbReference type="GO" id="GO:0016020">
    <property type="term" value="C:membrane"/>
    <property type="evidence" value="ECO:0007669"/>
    <property type="project" value="UniProtKB-SubCell"/>
</dbReference>
<comment type="similarity">
    <text evidence="2">Belongs to the LemA family.</text>
</comment>
<reference evidence="6 7" key="1">
    <citation type="submission" date="2024-02" db="EMBL/GenBank/DDBJ databases">
        <title>Genome sequence of Aquincola sp. MAHUQ-54.</title>
        <authorList>
            <person name="Huq M.A."/>
        </authorList>
    </citation>
    <scope>NUCLEOTIDE SEQUENCE [LARGE SCALE GENOMIC DNA]</scope>
    <source>
        <strain evidence="6 7">MAHUQ-54</strain>
    </source>
</reference>
<comment type="caution">
    <text evidence="6">The sequence shown here is derived from an EMBL/GenBank/DDBJ whole genome shotgun (WGS) entry which is preliminary data.</text>
</comment>
<dbReference type="AlphaFoldDB" id="A0AAW9QKB7"/>
<comment type="subcellular location">
    <subcellularLocation>
        <location evidence="1">Membrane</location>
        <topology evidence="1">Single-pass membrane protein</topology>
    </subcellularLocation>
</comment>
<dbReference type="RefSeq" id="WP_332290575.1">
    <property type="nucleotide sequence ID" value="NZ_JAZIBG010000028.1"/>
</dbReference>
<keyword evidence="7" id="KW-1185">Reference proteome</keyword>
<keyword evidence="3" id="KW-0812">Transmembrane</keyword>
<protein>
    <submittedName>
        <fullName evidence="6">LemA family protein</fullName>
    </submittedName>
</protein>
<dbReference type="InterPro" id="IPR007156">
    <property type="entry name" value="MamQ_LemA"/>
</dbReference>
<dbReference type="Proteomes" id="UP001336250">
    <property type="component" value="Unassembled WGS sequence"/>
</dbReference>
<organism evidence="6 7">
    <name type="scientific">Aquincola agrisoli</name>
    <dbReference type="NCBI Taxonomy" id="3119538"/>
    <lineage>
        <taxon>Bacteria</taxon>
        <taxon>Pseudomonadati</taxon>
        <taxon>Pseudomonadota</taxon>
        <taxon>Betaproteobacteria</taxon>
        <taxon>Burkholderiales</taxon>
        <taxon>Sphaerotilaceae</taxon>
        <taxon>Aquincola</taxon>
    </lineage>
</organism>
<evidence type="ECO:0000313" key="6">
    <source>
        <dbReference type="EMBL" id="MEF7615055.1"/>
    </source>
</evidence>
<proteinExistence type="inferred from homology"/>
<evidence type="ECO:0000256" key="1">
    <source>
        <dbReference type="ARBA" id="ARBA00004167"/>
    </source>
</evidence>
<dbReference type="PANTHER" id="PTHR34478:SF2">
    <property type="entry name" value="MEMBRANE PROTEIN"/>
    <property type="match status" value="1"/>
</dbReference>
<dbReference type="SUPFAM" id="SSF140478">
    <property type="entry name" value="LemA-like"/>
    <property type="match status" value="1"/>
</dbReference>
<keyword evidence="5" id="KW-0472">Membrane</keyword>
<evidence type="ECO:0000256" key="3">
    <source>
        <dbReference type="ARBA" id="ARBA00022692"/>
    </source>
</evidence>
<evidence type="ECO:0000256" key="4">
    <source>
        <dbReference type="ARBA" id="ARBA00022989"/>
    </source>
</evidence>
<evidence type="ECO:0000256" key="5">
    <source>
        <dbReference type="ARBA" id="ARBA00023136"/>
    </source>
</evidence>
<dbReference type="Pfam" id="PF04011">
    <property type="entry name" value="LemA"/>
    <property type="match status" value="1"/>
</dbReference>
<evidence type="ECO:0000256" key="2">
    <source>
        <dbReference type="ARBA" id="ARBA00008854"/>
    </source>
</evidence>
<dbReference type="EMBL" id="JAZIBG010000028">
    <property type="protein sequence ID" value="MEF7615055.1"/>
    <property type="molecule type" value="Genomic_DNA"/>
</dbReference>
<dbReference type="InterPro" id="IPR023353">
    <property type="entry name" value="LemA-like_dom_sf"/>
</dbReference>
<name>A0AAW9QKB7_9BURK</name>
<keyword evidence="4" id="KW-1133">Transmembrane helix</keyword>
<evidence type="ECO:0000313" key="7">
    <source>
        <dbReference type="Proteomes" id="UP001336250"/>
    </source>
</evidence>
<dbReference type="PANTHER" id="PTHR34478">
    <property type="entry name" value="PROTEIN LEMA"/>
    <property type="match status" value="1"/>
</dbReference>